<evidence type="ECO:0000256" key="1">
    <source>
        <dbReference type="SAM" id="Phobius"/>
    </source>
</evidence>
<feature type="transmembrane region" description="Helical" evidence="1">
    <location>
        <begin position="42"/>
        <end position="63"/>
    </location>
</feature>
<dbReference type="AlphaFoldDB" id="A0A2K8MDL4"/>
<dbReference type="InterPro" id="IPR051532">
    <property type="entry name" value="Ester_Hydrolysis_Enzymes"/>
</dbReference>
<dbReference type="SUPFAM" id="SSF52266">
    <property type="entry name" value="SGNH hydrolase"/>
    <property type="match status" value="1"/>
</dbReference>
<name>A0A2K8MDL4_9SPHN</name>
<dbReference type="RefSeq" id="WP_100281762.1">
    <property type="nucleotide sequence ID" value="NZ_CP024923.1"/>
</dbReference>
<evidence type="ECO:0000259" key="2">
    <source>
        <dbReference type="Pfam" id="PF13472"/>
    </source>
</evidence>
<dbReference type="Proteomes" id="UP000229081">
    <property type="component" value="Chromosome"/>
</dbReference>
<dbReference type="GO" id="GO:0004622">
    <property type="term" value="F:phosphatidylcholine lysophospholipase activity"/>
    <property type="evidence" value="ECO:0007669"/>
    <property type="project" value="TreeGrafter"/>
</dbReference>
<keyword evidence="1" id="KW-1133">Transmembrane helix</keyword>
<evidence type="ECO:0000313" key="3">
    <source>
        <dbReference type="EMBL" id="ATY31953.1"/>
    </source>
</evidence>
<dbReference type="InterPro" id="IPR013830">
    <property type="entry name" value="SGNH_hydro"/>
</dbReference>
<proteinExistence type="predicted"/>
<keyword evidence="1" id="KW-0812">Transmembrane</keyword>
<dbReference type="PANTHER" id="PTHR30383:SF5">
    <property type="entry name" value="SGNH HYDROLASE-TYPE ESTERASE DOMAIN-CONTAINING PROTEIN"/>
    <property type="match status" value="1"/>
</dbReference>
<dbReference type="KEGG" id="sphc:CVN68_08195"/>
<reference evidence="3 4" key="1">
    <citation type="submission" date="2017-11" db="EMBL/GenBank/DDBJ databases">
        <title>Complete genome sequence of Sphingomonas sp. Strain Cra20, a psychrotolerant potential plant growth promoting rhizobacteria.</title>
        <authorList>
            <person name="Luo Y."/>
        </authorList>
    </citation>
    <scope>NUCLEOTIDE SEQUENCE [LARGE SCALE GENOMIC DNA]</scope>
    <source>
        <strain evidence="3 4">Cra20</strain>
    </source>
</reference>
<dbReference type="InterPro" id="IPR036514">
    <property type="entry name" value="SGNH_hydro_sf"/>
</dbReference>
<gene>
    <name evidence="3" type="ORF">CVN68_08195</name>
</gene>
<evidence type="ECO:0000313" key="4">
    <source>
        <dbReference type="Proteomes" id="UP000229081"/>
    </source>
</evidence>
<keyword evidence="1" id="KW-0472">Membrane</keyword>
<feature type="domain" description="SGNH hydrolase-type esterase" evidence="2">
    <location>
        <begin position="146"/>
        <end position="303"/>
    </location>
</feature>
<dbReference type="EMBL" id="CP024923">
    <property type="protein sequence ID" value="ATY31953.1"/>
    <property type="molecule type" value="Genomic_DNA"/>
</dbReference>
<organism evidence="3 4">
    <name type="scientific">Sphingomonas psychrotolerans</name>
    <dbReference type="NCBI Taxonomy" id="1327635"/>
    <lineage>
        <taxon>Bacteria</taxon>
        <taxon>Pseudomonadati</taxon>
        <taxon>Pseudomonadota</taxon>
        <taxon>Alphaproteobacteria</taxon>
        <taxon>Sphingomonadales</taxon>
        <taxon>Sphingomonadaceae</taxon>
        <taxon>Sphingomonas</taxon>
    </lineage>
</organism>
<dbReference type="Pfam" id="PF13472">
    <property type="entry name" value="Lipase_GDSL_2"/>
    <property type="match status" value="1"/>
</dbReference>
<accession>A0A2K8MDL4</accession>
<protein>
    <submittedName>
        <fullName evidence="3">GDSL family lipase</fullName>
    </submittedName>
</protein>
<keyword evidence="4" id="KW-1185">Reference proteome</keyword>
<sequence length="330" mass="36446">MRAAPAAAVRSCFGGRRRLSHLDIRAVPLFRAERSRGVEMKIIVALSVLVAVPIAIPVSPIHAQDNSSKTQPRSLDEMPCPPMPVVSPERMALIVEPKPHITTMPPASESDRANYMRWSRIDPDGACRYREENRSLPPATDRRVIFVGDSITESWKPSIPSLFTGDVLDRGVSGQTTTQMLARFRTDVIDLHPAVVHIMGGINDISHPSGTALTRSNLESMVELARAHGITVILGAVTPASFFQRARDKMPGPHIVWLNRWLRDYARKNDLIYVDYHSPLVDGKLGIKDGLSNDGLHPNRPGFEIITPLARAAIDRALENRAARALSTMK</sequence>
<dbReference type="PANTHER" id="PTHR30383">
    <property type="entry name" value="THIOESTERASE 1/PROTEASE 1/LYSOPHOSPHOLIPASE L1"/>
    <property type="match status" value="1"/>
</dbReference>
<dbReference type="Gene3D" id="3.40.50.1110">
    <property type="entry name" value="SGNH hydrolase"/>
    <property type="match status" value="1"/>
</dbReference>